<dbReference type="Pfam" id="PF08352">
    <property type="entry name" value="oligo_HPY"/>
    <property type="match status" value="1"/>
</dbReference>
<keyword evidence="4" id="KW-1003">Cell membrane</keyword>
<gene>
    <name evidence="9" type="ORF">DFP88_104133</name>
</gene>
<dbReference type="PANTHER" id="PTHR43297:SF2">
    <property type="entry name" value="DIPEPTIDE TRANSPORT ATP-BINDING PROTEIN DPPD"/>
    <property type="match status" value="1"/>
</dbReference>
<name>A0A318SZX1_9RHOB</name>
<dbReference type="SUPFAM" id="SSF52540">
    <property type="entry name" value="P-loop containing nucleoside triphosphate hydrolases"/>
    <property type="match status" value="1"/>
</dbReference>
<evidence type="ECO:0000256" key="1">
    <source>
        <dbReference type="ARBA" id="ARBA00004417"/>
    </source>
</evidence>
<evidence type="ECO:0000256" key="2">
    <source>
        <dbReference type="ARBA" id="ARBA00005417"/>
    </source>
</evidence>
<evidence type="ECO:0000256" key="3">
    <source>
        <dbReference type="ARBA" id="ARBA00022448"/>
    </source>
</evidence>
<organism evidence="9 10">
    <name type="scientific">Pseudoroseicyclus aestuarii</name>
    <dbReference type="NCBI Taxonomy" id="1795041"/>
    <lineage>
        <taxon>Bacteria</taxon>
        <taxon>Pseudomonadati</taxon>
        <taxon>Pseudomonadota</taxon>
        <taxon>Alphaproteobacteria</taxon>
        <taxon>Rhodobacterales</taxon>
        <taxon>Paracoccaceae</taxon>
        <taxon>Pseudoroseicyclus</taxon>
    </lineage>
</organism>
<dbReference type="Pfam" id="PF00005">
    <property type="entry name" value="ABC_tran"/>
    <property type="match status" value="1"/>
</dbReference>
<dbReference type="AlphaFoldDB" id="A0A318SZX1"/>
<keyword evidence="5" id="KW-0547">Nucleotide-binding</keyword>
<feature type="domain" description="ABC transporter" evidence="8">
    <location>
        <begin position="10"/>
        <end position="257"/>
    </location>
</feature>
<dbReference type="PANTHER" id="PTHR43297">
    <property type="entry name" value="OLIGOPEPTIDE TRANSPORT ATP-BINDING PROTEIN APPD"/>
    <property type="match status" value="1"/>
</dbReference>
<dbReference type="EMBL" id="QJTE01000004">
    <property type="protein sequence ID" value="PYE82377.1"/>
    <property type="molecule type" value="Genomic_DNA"/>
</dbReference>
<dbReference type="GO" id="GO:0005524">
    <property type="term" value="F:ATP binding"/>
    <property type="evidence" value="ECO:0007669"/>
    <property type="project" value="UniProtKB-KW"/>
</dbReference>
<dbReference type="GO" id="GO:0055085">
    <property type="term" value="P:transmembrane transport"/>
    <property type="evidence" value="ECO:0007669"/>
    <property type="project" value="UniProtKB-ARBA"/>
</dbReference>
<comment type="subcellular location">
    <subcellularLocation>
        <location evidence="1">Cell inner membrane</location>
        <topology evidence="1">Peripheral membrane protein</topology>
    </subcellularLocation>
</comment>
<dbReference type="FunFam" id="3.40.50.300:FF:000016">
    <property type="entry name" value="Oligopeptide ABC transporter ATP-binding component"/>
    <property type="match status" value="1"/>
</dbReference>
<dbReference type="RefSeq" id="WP_110815050.1">
    <property type="nucleotide sequence ID" value="NZ_QJTE01000004.1"/>
</dbReference>
<dbReference type="PROSITE" id="PS50893">
    <property type="entry name" value="ABC_TRANSPORTER_2"/>
    <property type="match status" value="1"/>
</dbReference>
<dbReference type="OrthoDB" id="7957282at2"/>
<dbReference type="NCBIfam" id="TIGR01727">
    <property type="entry name" value="oligo_HPY"/>
    <property type="match status" value="1"/>
</dbReference>
<dbReference type="InterPro" id="IPR013563">
    <property type="entry name" value="Oligopep_ABC_C"/>
</dbReference>
<dbReference type="PROSITE" id="PS00211">
    <property type="entry name" value="ABC_TRANSPORTER_1"/>
    <property type="match status" value="1"/>
</dbReference>
<keyword evidence="10" id="KW-1185">Reference proteome</keyword>
<dbReference type="GO" id="GO:0005886">
    <property type="term" value="C:plasma membrane"/>
    <property type="evidence" value="ECO:0007669"/>
    <property type="project" value="UniProtKB-SubCell"/>
</dbReference>
<comment type="similarity">
    <text evidence="2">Belongs to the ABC transporter superfamily.</text>
</comment>
<keyword evidence="7" id="KW-0472">Membrane</keyword>
<dbReference type="Gene3D" id="3.40.50.300">
    <property type="entry name" value="P-loop containing nucleotide triphosphate hydrolases"/>
    <property type="match status" value="1"/>
</dbReference>
<dbReference type="InterPro" id="IPR003439">
    <property type="entry name" value="ABC_transporter-like_ATP-bd"/>
</dbReference>
<dbReference type="CDD" id="cd03257">
    <property type="entry name" value="ABC_NikE_OppD_transporters"/>
    <property type="match status" value="1"/>
</dbReference>
<evidence type="ECO:0000256" key="5">
    <source>
        <dbReference type="ARBA" id="ARBA00022741"/>
    </source>
</evidence>
<dbReference type="Proteomes" id="UP000248311">
    <property type="component" value="Unassembled WGS sequence"/>
</dbReference>
<accession>A0A318SZX1</accession>
<evidence type="ECO:0000256" key="6">
    <source>
        <dbReference type="ARBA" id="ARBA00022840"/>
    </source>
</evidence>
<evidence type="ECO:0000313" key="9">
    <source>
        <dbReference type="EMBL" id="PYE82377.1"/>
    </source>
</evidence>
<proteinExistence type="inferred from homology"/>
<dbReference type="InterPro" id="IPR003593">
    <property type="entry name" value="AAA+_ATPase"/>
</dbReference>
<dbReference type="GO" id="GO:0016887">
    <property type="term" value="F:ATP hydrolysis activity"/>
    <property type="evidence" value="ECO:0007669"/>
    <property type="project" value="InterPro"/>
</dbReference>
<dbReference type="InterPro" id="IPR050388">
    <property type="entry name" value="ABC_Ni/Peptide_Import"/>
</dbReference>
<evidence type="ECO:0000256" key="7">
    <source>
        <dbReference type="ARBA" id="ARBA00023136"/>
    </source>
</evidence>
<keyword evidence="6 9" id="KW-0067">ATP-binding</keyword>
<reference evidence="9 10" key="1">
    <citation type="submission" date="2018-06" db="EMBL/GenBank/DDBJ databases">
        <title>Genomic Encyclopedia of Type Strains, Phase III (KMG-III): the genomes of soil and plant-associated and newly described type strains.</title>
        <authorList>
            <person name="Whitman W."/>
        </authorList>
    </citation>
    <scope>NUCLEOTIDE SEQUENCE [LARGE SCALE GENOMIC DNA]</scope>
    <source>
        <strain evidence="9 10">CECT 9025</strain>
    </source>
</reference>
<dbReference type="InterPro" id="IPR017871">
    <property type="entry name" value="ABC_transporter-like_CS"/>
</dbReference>
<evidence type="ECO:0000256" key="4">
    <source>
        <dbReference type="ARBA" id="ARBA00022475"/>
    </source>
</evidence>
<dbReference type="GO" id="GO:0015833">
    <property type="term" value="P:peptide transport"/>
    <property type="evidence" value="ECO:0007669"/>
    <property type="project" value="InterPro"/>
</dbReference>
<comment type="caution">
    <text evidence="9">The sequence shown here is derived from an EMBL/GenBank/DDBJ whole genome shotgun (WGS) entry which is preliminary data.</text>
</comment>
<dbReference type="SMART" id="SM00382">
    <property type="entry name" value="AAA"/>
    <property type="match status" value="1"/>
</dbReference>
<sequence length="331" mass="36031">MTQTDDILSVDGLSVSYATPTGTLRAVRDVSFTIGRGEIVGLVGESGCGKSTLMQSILRLLPGAARIEGGAIRLSGEDLAHAPKKRMRQLLGDRISVVFQDPMETLNPVLTVGRQMIDIQHRSRESRAAKRARAVAMLKRVKIPDAETKIDSYPHEFSGGMRQRVAIAMALMAEPDLLVADEPTTALDATLEIATIDLLRELQEEIGCAILFITHHLGVVAELCDRIDIMYAGALVESGPTMEVFRDPRHPYTQLLFACDPAQIAEQRRHLPSIPGSLPDLIDLPQGCIFAGRCPRAEDRCRTEAPAPRAAGGSEQVRCHFADAPRLEVPA</sequence>
<evidence type="ECO:0000259" key="8">
    <source>
        <dbReference type="PROSITE" id="PS50893"/>
    </source>
</evidence>
<dbReference type="InterPro" id="IPR027417">
    <property type="entry name" value="P-loop_NTPase"/>
</dbReference>
<keyword evidence="3" id="KW-0813">Transport</keyword>
<evidence type="ECO:0000313" key="10">
    <source>
        <dbReference type="Proteomes" id="UP000248311"/>
    </source>
</evidence>
<protein>
    <submittedName>
        <fullName evidence="9">Peptide/nickel transport system ATP-binding protein</fullName>
    </submittedName>
</protein>